<reference evidence="10" key="1">
    <citation type="journal article" date="2019" name="Int. J. Syst. Evol. Microbiol.">
        <title>The Global Catalogue of Microorganisms (GCM) 10K type strain sequencing project: providing services to taxonomists for standard genome sequencing and annotation.</title>
        <authorList>
            <consortium name="The Broad Institute Genomics Platform"/>
            <consortium name="The Broad Institute Genome Sequencing Center for Infectious Disease"/>
            <person name="Wu L."/>
            <person name="Ma J."/>
        </authorList>
    </citation>
    <scope>NUCLEOTIDE SEQUENCE [LARGE SCALE GENOMIC DNA]</scope>
    <source>
        <strain evidence="10">XZYJ18</strain>
    </source>
</reference>
<dbReference type="SUPFAM" id="SSF161098">
    <property type="entry name" value="MetI-like"/>
    <property type="match status" value="1"/>
</dbReference>
<dbReference type="Pfam" id="PF00528">
    <property type="entry name" value="BPD_transp_1"/>
    <property type="match status" value="1"/>
</dbReference>
<evidence type="ECO:0000256" key="7">
    <source>
        <dbReference type="SAM" id="MobiDB-lite"/>
    </source>
</evidence>
<evidence type="ECO:0000256" key="2">
    <source>
        <dbReference type="ARBA" id="ARBA00022448"/>
    </source>
</evidence>
<dbReference type="PANTHER" id="PTHR30177:SF4">
    <property type="entry name" value="OSMOPROTECTANT IMPORT PERMEASE PROTEIN OSMW"/>
    <property type="match status" value="1"/>
</dbReference>
<dbReference type="CDD" id="cd06261">
    <property type="entry name" value="TM_PBP2"/>
    <property type="match status" value="1"/>
</dbReference>
<comment type="similarity">
    <text evidence="6">Belongs to the binding-protein-dependent transport system permease family.</text>
</comment>
<feature type="transmembrane region" description="Helical" evidence="6">
    <location>
        <begin position="83"/>
        <end position="104"/>
    </location>
</feature>
<evidence type="ECO:0000313" key="9">
    <source>
        <dbReference type="EMBL" id="MFC5136633.1"/>
    </source>
</evidence>
<sequence>MSTATPETVNTQAEESVEEYEGKQEGGRLARLWQQHYDLVILPAIIVLLLLLLFVYIQTRDLDTIEERVLAADNVAGLLRQHLWLAFLSTVLVLIIAVPLGILLSRRGARKAQGPVLAVGGFAQALPPFGVLLLMAFWLDFGVTTAVIGLTLAALLPVLRNTVIGLQQVDQSLIEAARGMGMSSRQTLFRVEIPLAVPVIVAGLRVALVLNVGTATLASYIGAGGLGELVQQALRLNRINVLLVAGGVIAAVALLIDWLAGVVERVVVSRSG</sequence>
<name>A0ABV9Z950_9PSEU</name>
<dbReference type="EMBL" id="JBHSKG010000001">
    <property type="protein sequence ID" value="MFC5136633.1"/>
    <property type="molecule type" value="Genomic_DNA"/>
</dbReference>
<comment type="caution">
    <text evidence="9">The sequence shown here is derived from an EMBL/GenBank/DDBJ whole genome shotgun (WGS) entry which is preliminary data.</text>
</comment>
<evidence type="ECO:0000256" key="5">
    <source>
        <dbReference type="ARBA" id="ARBA00023136"/>
    </source>
</evidence>
<proteinExistence type="inferred from homology"/>
<protein>
    <submittedName>
        <fullName evidence="9">ABC transporter permease</fullName>
    </submittedName>
</protein>
<feature type="transmembrane region" description="Helical" evidence="6">
    <location>
        <begin position="195"/>
        <end position="221"/>
    </location>
</feature>
<feature type="domain" description="ABC transmembrane type-1" evidence="8">
    <location>
        <begin position="79"/>
        <end position="260"/>
    </location>
</feature>
<dbReference type="PANTHER" id="PTHR30177">
    <property type="entry name" value="GLYCINE BETAINE/L-PROLINE TRANSPORT SYSTEM PERMEASE PROTEIN PROW"/>
    <property type="match status" value="1"/>
</dbReference>
<evidence type="ECO:0000256" key="4">
    <source>
        <dbReference type="ARBA" id="ARBA00022989"/>
    </source>
</evidence>
<dbReference type="InterPro" id="IPR000515">
    <property type="entry name" value="MetI-like"/>
</dbReference>
<dbReference type="Gene3D" id="1.10.3720.10">
    <property type="entry name" value="MetI-like"/>
    <property type="match status" value="1"/>
</dbReference>
<feature type="transmembrane region" description="Helical" evidence="6">
    <location>
        <begin position="241"/>
        <end position="263"/>
    </location>
</feature>
<dbReference type="PROSITE" id="PS50928">
    <property type="entry name" value="ABC_TM1"/>
    <property type="match status" value="1"/>
</dbReference>
<feature type="transmembrane region" description="Helical" evidence="6">
    <location>
        <begin position="141"/>
        <end position="159"/>
    </location>
</feature>
<keyword evidence="2 6" id="KW-0813">Transport</keyword>
<evidence type="ECO:0000259" key="8">
    <source>
        <dbReference type="PROSITE" id="PS50928"/>
    </source>
</evidence>
<dbReference type="Proteomes" id="UP001596175">
    <property type="component" value="Unassembled WGS sequence"/>
</dbReference>
<keyword evidence="5 6" id="KW-0472">Membrane</keyword>
<gene>
    <name evidence="9" type="ORF">ACFPK1_00165</name>
</gene>
<keyword evidence="4 6" id="KW-1133">Transmembrane helix</keyword>
<comment type="subcellular location">
    <subcellularLocation>
        <location evidence="6">Cell membrane</location>
        <topology evidence="6">Multi-pass membrane protein</topology>
    </subcellularLocation>
    <subcellularLocation>
        <location evidence="1">Membrane</location>
        <topology evidence="1">Multi-pass membrane protein</topology>
    </subcellularLocation>
</comment>
<dbReference type="InterPro" id="IPR051204">
    <property type="entry name" value="ABC_transp_perm/SBD"/>
</dbReference>
<feature type="transmembrane region" description="Helical" evidence="6">
    <location>
        <begin position="116"/>
        <end position="135"/>
    </location>
</feature>
<dbReference type="InterPro" id="IPR035906">
    <property type="entry name" value="MetI-like_sf"/>
</dbReference>
<organism evidence="9 10">
    <name type="scientific">Actinomycetospora rhizophila</name>
    <dbReference type="NCBI Taxonomy" id="1416876"/>
    <lineage>
        <taxon>Bacteria</taxon>
        <taxon>Bacillati</taxon>
        <taxon>Actinomycetota</taxon>
        <taxon>Actinomycetes</taxon>
        <taxon>Pseudonocardiales</taxon>
        <taxon>Pseudonocardiaceae</taxon>
        <taxon>Actinomycetospora</taxon>
    </lineage>
</organism>
<keyword evidence="10" id="KW-1185">Reference proteome</keyword>
<evidence type="ECO:0000256" key="3">
    <source>
        <dbReference type="ARBA" id="ARBA00022692"/>
    </source>
</evidence>
<keyword evidence="3 6" id="KW-0812">Transmembrane</keyword>
<evidence type="ECO:0000256" key="1">
    <source>
        <dbReference type="ARBA" id="ARBA00004141"/>
    </source>
</evidence>
<feature type="transmembrane region" description="Helical" evidence="6">
    <location>
        <begin position="37"/>
        <end position="57"/>
    </location>
</feature>
<feature type="compositionally biased region" description="Polar residues" evidence="7">
    <location>
        <begin position="1"/>
        <end position="14"/>
    </location>
</feature>
<evidence type="ECO:0000313" key="10">
    <source>
        <dbReference type="Proteomes" id="UP001596175"/>
    </source>
</evidence>
<accession>A0ABV9Z950</accession>
<feature type="region of interest" description="Disordered" evidence="7">
    <location>
        <begin position="1"/>
        <end position="21"/>
    </location>
</feature>
<dbReference type="RefSeq" id="WP_378018876.1">
    <property type="nucleotide sequence ID" value="NZ_JBHSKG010000001.1"/>
</dbReference>
<evidence type="ECO:0000256" key="6">
    <source>
        <dbReference type="RuleBase" id="RU363032"/>
    </source>
</evidence>